<keyword evidence="1" id="KW-1133">Transmembrane helix</keyword>
<evidence type="ECO:0000256" key="1">
    <source>
        <dbReference type="SAM" id="Phobius"/>
    </source>
</evidence>
<name>A0A8H7XRI8_PSICU</name>
<keyword evidence="1" id="KW-0472">Membrane</keyword>
<organism evidence="2">
    <name type="scientific">Psilocybe cubensis</name>
    <name type="common">Psychedelic mushroom</name>
    <name type="synonym">Stropharia cubensis</name>
    <dbReference type="NCBI Taxonomy" id="181762"/>
    <lineage>
        <taxon>Eukaryota</taxon>
        <taxon>Fungi</taxon>
        <taxon>Dikarya</taxon>
        <taxon>Basidiomycota</taxon>
        <taxon>Agaricomycotina</taxon>
        <taxon>Agaricomycetes</taxon>
        <taxon>Agaricomycetidae</taxon>
        <taxon>Agaricales</taxon>
        <taxon>Agaricineae</taxon>
        <taxon>Strophariaceae</taxon>
        <taxon>Psilocybe</taxon>
    </lineage>
</organism>
<keyword evidence="1" id="KW-0812">Transmembrane</keyword>
<evidence type="ECO:0000313" key="2">
    <source>
        <dbReference type="EMBL" id="KAG5166166.1"/>
    </source>
</evidence>
<comment type="caution">
    <text evidence="2">The sequence shown here is derived from an EMBL/GenBank/DDBJ whole genome shotgun (WGS) entry which is preliminary data.</text>
</comment>
<proteinExistence type="predicted"/>
<feature type="transmembrane region" description="Helical" evidence="1">
    <location>
        <begin position="75"/>
        <end position="100"/>
    </location>
</feature>
<reference evidence="2" key="1">
    <citation type="submission" date="2021-02" db="EMBL/GenBank/DDBJ databases">
        <title>Psilocybe cubensis genome.</title>
        <authorList>
            <person name="Mckernan K.J."/>
            <person name="Crawford S."/>
            <person name="Trippe A."/>
            <person name="Kane L.T."/>
            <person name="Mclaughlin S."/>
        </authorList>
    </citation>
    <scope>NUCLEOTIDE SEQUENCE [LARGE SCALE GENOMIC DNA]</scope>
    <source>
        <strain evidence="2">MGC-MH-2018</strain>
    </source>
</reference>
<protein>
    <submittedName>
        <fullName evidence="2">Uncharacterized protein</fullName>
    </submittedName>
</protein>
<dbReference type="AlphaFoldDB" id="A0A8H7XRI8"/>
<dbReference type="EMBL" id="JAFIQS010000008">
    <property type="protein sequence ID" value="KAG5166166.1"/>
    <property type="molecule type" value="Genomic_DNA"/>
</dbReference>
<feature type="transmembrane region" description="Helical" evidence="1">
    <location>
        <begin position="12"/>
        <end position="30"/>
    </location>
</feature>
<feature type="transmembrane region" description="Helical" evidence="1">
    <location>
        <begin position="142"/>
        <end position="162"/>
    </location>
</feature>
<feature type="transmembrane region" description="Helical" evidence="1">
    <location>
        <begin position="36"/>
        <end position="55"/>
    </location>
</feature>
<gene>
    <name evidence="2" type="ORF">JR316_008244</name>
</gene>
<accession>A0A8H7XRI8</accession>
<sequence length="260" mass="28778">MGHANHLQTQCLLTVSSILSISILVVSILNFNTRSFILNAIGTNLALANQAFVTLKQIRSVDKLRYQGYRPAPSLITIATSALVSTIWIIALYCSVQLAVQDPQPFAEVTNPPNLSTIQGRDDTDDTPQGIFVWRKDRQVGISSLIGAELLVMGMYICLSFIQRRRVVSDSLSKQIGNMRSETGKGGNVFDIKFPAVENGDADCVKEDLDYCDEEKGAVQEVSKENSRSFLRPARRTIQLLTPAILKSRPESSWDFVTPK</sequence>